<feature type="non-terminal residue" evidence="2">
    <location>
        <position position="105"/>
    </location>
</feature>
<gene>
    <name evidence="2" type="primary">GRK5_2</name>
    <name evidence="2" type="ORF">GOODEAATRI_022614</name>
</gene>
<evidence type="ECO:0000313" key="3">
    <source>
        <dbReference type="Proteomes" id="UP001476798"/>
    </source>
</evidence>
<feature type="signal peptide" evidence="1">
    <location>
        <begin position="1"/>
        <end position="23"/>
    </location>
</feature>
<proteinExistence type="predicted"/>
<dbReference type="GO" id="GO:0016301">
    <property type="term" value="F:kinase activity"/>
    <property type="evidence" value="ECO:0007669"/>
    <property type="project" value="UniProtKB-KW"/>
</dbReference>
<keyword evidence="2" id="KW-0418">Kinase</keyword>
<dbReference type="EMBL" id="JAHRIO010022325">
    <property type="protein sequence ID" value="MEQ2165965.1"/>
    <property type="molecule type" value="Genomic_DNA"/>
</dbReference>
<keyword evidence="2" id="KW-0675">Receptor</keyword>
<dbReference type="SUPFAM" id="SSF48097">
    <property type="entry name" value="Regulator of G-protein signaling, RGS"/>
    <property type="match status" value="1"/>
</dbReference>
<accession>A0ABV0N3M0</accession>
<dbReference type="Proteomes" id="UP001476798">
    <property type="component" value="Unassembled WGS sequence"/>
</dbReference>
<organism evidence="2 3">
    <name type="scientific">Goodea atripinnis</name>
    <dbReference type="NCBI Taxonomy" id="208336"/>
    <lineage>
        <taxon>Eukaryota</taxon>
        <taxon>Metazoa</taxon>
        <taxon>Chordata</taxon>
        <taxon>Craniata</taxon>
        <taxon>Vertebrata</taxon>
        <taxon>Euteleostomi</taxon>
        <taxon>Actinopterygii</taxon>
        <taxon>Neopterygii</taxon>
        <taxon>Teleostei</taxon>
        <taxon>Neoteleostei</taxon>
        <taxon>Acanthomorphata</taxon>
        <taxon>Ovalentaria</taxon>
        <taxon>Atherinomorphae</taxon>
        <taxon>Cyprinodontiformes</taxon>
        <taxon>Goodeidae</taxon>
        <taxon>Goodea</taxon>
    </lineage>
</organism>
<name>A0ABV0N3M0_9TELE</name>
<dbReference type="InterPro" id="IPR044926">
    <property type="entry name" value="RGS_subdomain_2"/>
</dbReference>
<dbReference type="Gene3D" id="1.10.167.10">
    <property type="entry name" value="Regulator of G-protein Signalling 4, domain 2"/>
    <property type="match status" value="1"/>
</dbReference>
<evidence type="ECO:0000313" key="2">
    <source>
        <dbReference type="EMBL" id="MEQ2165965.1"/>
    </source>
</evidence>
<keyword evidence="2" id="KW-0808">Transferase</keyword>
<keyword evidence="1" id="KW-0732">Signal</keyword>
<protein>
    <submittedName>
        <fullName evidence="2">G protein-coupled receptor kinase 5</fullName>
    </submittedName>
</protein>
<evidence type="ECO:0000256" key="1">
    <source>
        <dbReference type="SAM" id="SignalP"/>
    </source>
</evidence>
<feature type="chain" id="PRO_5045727983" evidence="1">
    <location>
        <begin position="24"/>
        <end position="105"/>
    </location>
</feature>
<comment type="caution">
    <text evidence="2">The sequence shown here is derived from an EMBL/GenBank/DDBJ whole genome shotgun (WGS) entry which is preliminary data.</text>
</comment>
<keyword evidence="3" id="KW-1185">Reference proteome</keyword>
<dbReference type="InterPro" id="IPR036305">
    <property type="entry name" value="RGS_sf"/>
</dbReference>
<sequence>MGPAGRFVLVKLSVWTLLQKGHGGGGKRKGRSKKWKEILRFPHISQCAELGKTIERDYASICDKQPIGRLLFRLYCETKPSLQQCIQLLDATVCINTFYRLFSPK</sequence>
<reference evidence="2 3" key="1">
    <citation type="submission" date="2021-06" db="EMBL/GenBank/DDBJ databases">
        <authorList>
            <person name="Palmer J.M."/>
        </authorList>
    </citation>
    <scope>NUCLEOTIDE SEQUENCE [LARGE SCALE GENOMIC DNA]</scope>
    <source>
        <strain evidence="2 3">GA_2019</strain>
        <tissue evidence="2">Muscle</tissue>
    </source>
</reference>